<keyword evidence="1" id="KW-1185">Reference proteome</keyword>
<dbReference type="SUPFAM" id="SSF57501">
    <property type="entry name" value="Cystine-knot cytokines"/>
    <property type="match status" value="1"/>
</dbReference>
<organism evidence="1 2">
    <name type="scientific">Parascaris univalens</name>
    <name type="common">Nematode worm</name>
    <dbReference type="NCBI Taxonomy" id="6257"/>
    <lineage>
        <taxon>Eukaryota</taxon>
        <taxon>Metazoa</taxon>
        <taxon>Ecdysozoa</taxon>
        <taxon>Nematoda</taxon>
        <taxon>Chromadorea</taxon>
        <taxon>Rhabditida</taxon>
        <taxon>Spirurina</taxon>
        <taxon>Ascaridomorpha</taxon>
        <taxon>Ascaridoidea</taxon>
        <taxon>Ascarididae</taxon>
        <taxon>Parascaris</taxon>
    </lineage>
</organism>
<sequence>MFHRLKKHQSMDGNVPLCKTTYEEVDLGVGKLPRYFSEARCGGRCMGGIGTCEALYISEQVHNSNIRLYPLQRELDYDKHIALFTGGETELQKAVFSVAKWRSGIGRVPQHSNEK</sequence>
<accession>A0A914ZGF9</accession>
<name>A0A914ZGF9_PARUN</name>
<dbReference type="InterPro" id="IPR029034">
    <property type="entry name" value="Cystine-knot_cytokine"/>
</dbReference>
<dbReference type="Proteomes" id="UP000887569">
    <property type="component" value="Unplaced"/>
</dbReference>
<dbReference type="WBParaSite" id="PgB02X_g198_t01">
    <property type="protein sequence ID" value="PgB02X_g198_t01"/>
    <property type="gene ID" value="PgB02X_g198"/>
</dbReference>
<protein>
    <submittedName>
        <fullName evidence="2">Acyl-CoA dehydrogenase/oxidase C-terminal domain-containing protein</fullName>
    </submittedName>
</protein>
<evidence type="ECO:0000313" key="2">
    <source>
        <dbReference type="WBParaSite" id="PgB02X_g198_t01"/>
    </source>
</evidence>
<reference evidence="2" key="1">
    <citation type="submission" date="2022-11" db="UniProtKB">
        <authorList>
            <consortium name="WormBaseParasite"/>
        </authorList>
    </citation>
    <scope>IDENTIFICATION</scope>
</reference>
<proteinExistence type="predicted"/>
<dbReference type="AlphaFoldDB" id="A0A914ZGF9"/>
<evidence type="ECO:0000313" key="1">
    <source>
        <dbReference type="Proteomes" id="UP000887569"/>
    </source>
</evidence>